<name>A0A5B0RUL9_PUCGR</name>
<dbReference type="EMBL" id="VDEP01000139">
    <property type="protein sequence ID" value="KAA1128765.1"/>
    <property type="molecule type" value="Genomic_DNA"/>
</dbReference>
<comment type="caution">
    <text evidence="2">The sequence shown here is derived from an EMBL/GenBank/DDBJ whole genome shotgun (WGS) entry which is preliminary data.</text>
</comment>
<feature type="region of interest" description="Disordered" evidence="1">
    <location>
        <begin position="1"/>
        <end position="62"/>
    </location>
</feature>
<protein>
    <submittedName>
        <fullName evidence="2">Uncharacterized protein</fullName>
    </submittedName>
</protein>
<accession>A0A5B0RUL9</accession>
<feature type="compositionally biased region" description="Polar residues" evidence="1">
    <location>
        <begin position="1"/>
        <end position="20"/>
    </location>
</feature>
<sequence>MVDDFFSSQFSLDPSTSEFEQSIRKKGGHSSPRTDLDKFHPPHSLPIHHPPSASVDLGPRHPPELRQVLTMHLLDS</sequence>
<dbReference type="Proteomes" id="UP000325313">
    <property type="component" value="Unassembled WGS sequence"/>
</dbReference>
<evidence type="ECO:0000313" key="3">
    <source>
        <dbReference type="Proteomes" id="UP000325313"/>
    </source>
</evidence>
<gene>
    <name evidence="2" type="ORF">PGTUg99_014436</name>
</gene>
<dbReference type="AlphaFoldDB" id="A0A5B0RUL9"/>
<evidence type="ECO:0000313" key="2">
    <source>
        <dbReference type="EMBL" id="KAA1128765.1"/>
    </source>
</evidence>
<feature type="compositionally biased region" description="Low complexity" evidence="1">
    <location>
        <begin position="45"/>
        <end position="54"/>
    </location>
</feature>
<reference evidence="2 3" key="1">
    <citation type="submission" date="2019-05" db="EMBL/GenBank/DDBJ databases">
        <title>Emergence of the Ug99 lineage of the wheat stem rust pathogen through somatic hybridization.</title>
        <authorList>
            <person name="Li F."/>
            <person name="Upadhyaya N.M."/>
            <person name="Sperschneider J."/>
            <person name="Matny O."/>
            <person name="Nguyen-Phuc H."/>
            <person name="Mago R."/>
            <person name="Raley C."/>
            <person name="Miller M.E."/>
            <person name="Silverstein K.A.T."/>
            <person name="Henningsen E."/>
            <person name="Hirsch C.D."/>
            <person name="Visser B."/>
            <person name="Pretorius Z.A."/>
            <person name="Steffenson B.J."/>
            <person name="Schwessinger B."/>
            <person name="Dodds P.N."/>
            <person name="Figueroa M."/>
        </authorList>
    </citation>
    <scope>NUCLEOTIDE SEQUENCE [LARGE SCALE GENOMIC DNA]</scope>
    <source>
        <strain evidence="2 3">Ug99</strain>
    </source>
</reference>
<proteinExistence type="predicted"/>
<organism evidence="2 3">
    <name type="scientific">Puccinia graminis f. sp. tritici</name>
    <dbReference type="NCBI Taxonomy" id="56615"/>
    <lineage>
        <taxon>Eukaryota</taxon>
        <taxon>Fungi</taxon>
        <taxon>Dikarya</taxon>
        <taxon>Basidiomycota</taxon>
        <taxon>Pucciniomycotina</taxon>
        <taxon>Pucciniomycetes</taxon>
        <taxon>Pucciniales</taxon>
        <taxon>Pucciniaceae</taxon>
        <taxon>Puccinia</taxon>
    </lineage>
</organism>
<evidence type="ECO:0000256" key="1">
    <source>
        <dbReference type="SAM" id="MobiDB-lite"/>
    </source>
</evidence>